<feature type="compositionally biased region" description="Low complexity" evidence="1">
    <location>
        <begin position="1"/>
        <end position="12"/>
    </location>
</feature>
<reference evidence="2" key="2">
    <citation type="journal article" date="2017" name="Front. Cell. Infect. Microbiol.">
        <title>Analysis of the Salivary Gland Transcriptome of Unfed and Partially Fed Amblyomma sculptum Ticks and Descriptive Proteome of the Saliva.</title>
        <authorList>
            <person name="Esteves E."/>
            <person name="Maruyama S.R."/>
            <person name="Kawahara R."/>
            <person name="Fujita A."/>
            <person name="Martins L.A."/>
            <person name="Righi A.A."/>
            <person name="Costa F.B."/>
            <person name="Palmisano G."/>
            <person name="Labruna M.B."/>
            <person name="Sa-Nunes A."/>
            <person name="Ribeiro J.M.C."/>
            <person name="Fogaca A.C."/>
        </authorList>
    </citation>
    <scope>NUCLEOTIDE SEQUENCE</scope>
</reference>
<feature type="region of interest" description="Disordered" evidence="1">
    <location>
        <begin position="1"/>
        <end position="109"/>
    </location>
</feature>
<dbReference type="AlphaFoldDB" id="A0A1E1XNL6"/>
<evidence type="ECO:0000256" key="1">
    <source>
        <dbReference type="SAM" id="MobiDB-lite"/>
    </source>
</evidence>
<proteinExistence type="evidence at transcript level"/>
<organism evidence="2">
    <name type="scientific">Amblyomma sculptum</name>
    <name type="common">Tick</name>
    <dbReference type="NCBI Taxonomy" id="1581419"/>
    <lineage>
        <taxon>Eukaryota</taxon>
        <taxon>Metazoa</taxon>
        <taxon>Ecdysozoa</taxon>
        <taxon>Arthropoda</taxon>
        <taxon>Chelicerata</taxon>
        <taxon>Arachnida</taxon>
        <taxon>Acari</taxon>
        <taxon>Parasitiformes</taxon>
        <taxon>Ixodida</taxon>
        <taxon>Ixodoidea</taxon>
        <taxon>Ixodidae</taxon>
        <taxon>Amblyomminae</taxon>
        <taxon>Amblyomma</taxon>
    </lineage>
</organism>
<feature type="non-terminal residue" evidence="2">
    <location>
        <position position="1"/>
    </location>
</feature>
<name>A0A1E1XNL6_AMBSC</name>
<reference evidence="2" key="1">
    <citation type="submission" date="2016-09" db="EMBL/GenBank/DDBJ databases">
        <authorList>
            <person name="Capua I."/>
            <person name="De Benedictis P."/>
            <person name="Joannis T."/>
            <person name="Lombin L.H."/>
            <person name="Cattoli G."/>
        </authorList>
    </citation>
    <scope>NUCLEOTIDE SEQUENCE</scope>
</reference>
<dbReference type="EMBL" id="GFAA01002863">
    <property type="protein sequence ID" value="JAU00572.1"/>
    <property type="molecule type" value="mRNA"/>
</dbReference>
<protein>
    <submittedName>
        <fullName evidence="2">Uncharacterized protein</fullName>
    </submittedName>
</protein>
<feature type="compositionally biased region" description="Low complexity" evidence="1">
    <location>
        <begin position="57"/>
        <end position="68"/>
    </location>
</feature>
<sequence length="168" mass="17236">AVAAAEAGHSAARSVTTAPPCSVASPGAGRPVPDAPPEPSSCAAWSGKSATPRIQSAAEEAAAPAEEAGTSTRRQRSGRAPQAWSRLCGRRPRHSTTVGPAPSAAPAGRDAWASLRPCARVCWRLRPCPHAARAAYASRAAAPLAETWESTPGTRREMASYYGSTPVA</sequence>
<evidence type="ECO:0000313" key="2">
    <source>
        <dbReference type="EMBL" id="JAU00572.1"/>
    </source>
</evidence>
<accession>A0A1E1XNL6</accession>